<dbReference type="InterPro" id="IPR036844">
    <property type="entry name" value="Hint_dom_sf"/>
</dbReference>
<name>A0A318MY02_9PROT</name>
<sequence length="762" mass="83326">MAGNNIISSDTDFRHVVIQNDYPILSGGEWTAKLDDAGSTVYVSGTTSVNGPVNMIHGILNIESGAVVSGLNEIANMSGFGGQANPLINVKSGGVIKDSNLINGDIHIYNGGISSDNSMVSEKVTIDDGGISNNDTFYNPGDTAESGGTLINPNLKGGSSSFRTAANRSDIYYASGAVMTDHHMPDITSINSGAQNVKLHIASGAVYNEPENYVPPDFTNYEIENDYPLLTGGNWIADVDEKGKTYFQREGQPNSEKIYGPVDMIHGILTIHSGAVVDGLYQLANVSGFSGDANPTINIQSGGKLTNSTVFNGFLNIYSGGISQNNHYISENSVIKNGGISDNDTFYNPTTSKEVKDEYYKNGGTLINSHLKGSSSSFRTTDGAGEYTVENGAGFVNPHIDNSANANGTDITLPIKGDETYPCFLAGTLIKTDRGDIAVENLGVNDRVYIHTENGLQLQPITSIVSDTHFVNTHLPDDEGGYPVCILKDAISENIPYQDTYVTPEHCLFIDGKFIPVRMLVNNHSIYYDHSQKMYRYYHIETGEHSVITANGMLTESYLNTRDTIKDVENNVIRLPKNWVNDAAAPLNVDRDSVEKVYNSLLNQALAKHIDRKGRKPLITNDHDICLIADNGNVIEKRIDNGKVTFVIPKNTKNVRIVSRASRPSDVIGPFVDDRRYLGLLIKSIKLFNKNKSFDIDIHLSEENLDGWHALDSDSVRWTNGNAFLPLEDYCKDDKCVLVLEIVSAGPYVLEENEEHRKAVQQ</sequence>
<protein>
    <recommendedName>
        <fullName evidence="1">Hedgehog/Intein (Hint) domain-containing protein</fullName>
    </recommendedName>
</protein>
<dbReference type="EMBL" id="QGLT01000001">
    <property type="protein sequence ID" value="PXZ01582.1"/>
    <property type="molecule type" value="Genomic_DNA"/>
</dbReference>
<dbReference type="AlphaFoldDB" id="A0A318MY02"/>
<accession>A0A318MY02</accession>
<evidence type="ECO:0000313" key="2">
    <source>
        <dbReference type="EMBL" id="PXZ01582.1"/>
    </source>
</evidence>
<feature type="domain" description="Hedgehog/Intein (Hint)" evidence="1">
    <location>
        <begin position="422"/>
        <end position="561"/>
    </location>
</feature>
<dbReference type="SUPFAM" id="SSF51294">
    <property type="entry name" value="Hedgehog/intein (Hint) domain"/>
    <property type="match status" value="1"/>
</dbReference>
<dbReference type="Pfam" id="PF13403">
    <property type="entry name" value="Hint_2"/>
    <property type="match status" value="1"/>
</dbReference>
<dbReference type="RefSeq" id="WP_110438101.1">
    <property type="nucleotide sequence ID" value="NZ_CP046393.1"/>
</dbReference>
<comment type="caution">
    <text evidence="2">The sequence shown here is derived from an EMBL/GenBank/DDBJ whole genome shotgun (WGS) entry which is preliminary data.</text>
</comment>
<reference evidence="2 3" key="1">
    <citation type="submission" date="2018-05" db="EMBL/GenBank/DDBJ databases">
        <title>Reference genomes for bee gut microbiota database.</title>
        <authorList>
            <person name="Ellegaard K.M."/>
        </authorList>
    </citation>
    <scope>NUCLEOTIDE SEQUENCE [LARGE SCALE GENOMIC DNA]</scope>
    <source>
        <strain evidence="2 3">ESL0284</strain>
    </source>
</reference>
<organism evidence="2 3">
    <name type="scientific">Commensalibacter melissae</name>
    <dbReference type="NCBI Taxonomy" id="2070537"/>
    <lineage>
        <taxon>Bacteria</taxon>
        <taxon>Pseudomonadati</taxon>
        <taxon>Pseudomonadota</taxon>
        <taxon>Alphaproteobacteria</taxon>
        <taxon>Acetobacterales</taxon>
        <taxon>Acetobacteraceae</taxon>
    </lineage>
</organism>
<gene>
    <name evidence="2" type="ORF">DK869_00795</name>
</gene>
<dbReference type="InterPro" id="IPR028992">
    <property type="entry name" value="Hedgehog/Intein_dom"/>
</dbReference>
<evidence type="ECO:0000259" key="1">
    <source>
        <dbReference type="Pfam" id="PF13403"/>
    </source>
</evidence>
<keyword evidence="3" id="KW-1185">Reference proteome</keyword>
<dbReference type="Gene3D" id="2.170.16.10">
    <property type="entry name" value="Hedgehog/Intein (Hint) domain"/>
    <property type="match status" value="1"/>
</dbReference>
<evidence type="ECO:0000313" key="3">
    <source>
        <dbReference type="Proteomes" id="UP000247565"/>
    </source>
</evidence>
<dbReference type="Proteomes" id="UP000247565">
    <property type="component" value="Unassembled WGS sequence"/>
</dbReference>
<proteinExistence type="predicted"/>
<dbReference type="OrthoDB" id="7284755at2"/>